<evidence type="ECO:0000256" key="10">
    <source>
        <dbReference type="HAMAP-Rule" id="MF_00595"/>
    </source>
</evidence>
<comment type="catalytic activity">
    <reaction evidence="9 10">
        <text>oxaloacetate + phosphate = phosphoenolpyruvate + hydrogencarbonate</text>
        <dbReference type="Rhea" id="RHEA:28370"/>
        <dbReference type="ChEBI" id="CHEBI:16452"/>
        <dbReference type="ChEBI" id="CHEBI:17544"/>
        <dbReference type="ChEBI" id="CHEBI:43474"/>
        <dbReference type="ChEBI" id="CHEBI:58702"/>
        <dbReference type="EC" id="4.1.1.31"/>
    </reaction>
</comment>
<evidence type="ECO:0000256" key="5">
    <source>
        <dbReference type="ARBA" id="ARBA00022419"/>
    </source>
</evidence>
<proteinExistence type="inferred from homology"/>
<comment type="cofactor">
    <cofactor evidence="1 10">
        <name>Mg(2+)</name>
        <dbReference type="ChEBI" id="CHEBI:18420"/>
    </cofactor>
</comment>
<keyword evidence="13" id="KW-0670">Pyruvate</keyword>
<dbReference type="InterPro" id="IPR015813">
    <property type="entry name" value="Pyrv/PenolPyrv_kinase-like_dom"/>
</dbReference>
<comment type="subunit">
    <text evidence="10">Homotetramer.</text>
</comment>
<dbReference type="NCBIfam" id="NF000584">
    <property type="entry name" value="PRK00009.1"/>
    <property type="match status" value="1"/>
</dbReference>
<dbReference type="KEGG" id="otr:OTERR_05790"/>
<dbReference type="InterPro" id="IPR033129">
    <property type="entry name" value="PEPCASE_His_AS"/>
</dbReference>
<organism evidence="13 14">
    <name type="scientific">Oryzomicrobium terrae</name>
    <dbReference type="NCBI Taxonomy" id="1735038"/>
    <lineage>
        <taxon>Bacteria</taxon>
        <taxon>Pseudomonadati</taxon>
        <taxon>Pseudomonadota</taxon>
        <taxon>Betaproteobacteria</taxon>
        <taxon>Rhodocyclales</taxon>
        <taxon>Rhodocyclaceae</taxon>
        <taxon>Oryzomicrobium</taxon>
    </lineage>
</organism>
<evidence type="ECO:0000256" key="3">
    <source>
        <dbReference type="ARBA" id="ARBA00008346"/>
    </source>
</evidence>
<dbReference type="EC" id="4.1.1.31" evidence="4 10"/>
<evidence type="ECO:0000313" key="14">
    <source>
        <dbReference type="Proteomes" id="UP000323671"/>
    </source>
</evidence>
<keyword evidence="7 10" id="KW-0456">Lyase</keyword>
<dbReference type="GO" id="GO:0006099">
    <property type="term" value="P:tricarboxylic acid cycle"/>
    <property type="evidence" value="ECO:0007669"/>
    <property type="project" value="InterPro"/>
</dbReference>
<dbReference type="RefSeq" id="WP_149424804.1">
    <property type="nucleotide sequence ID" value="NZ_CP022579.1"/>
</dbReference>
<gene>
    <name evidence="10 13" type="primary">ppc</name>
    <name evidence="13" type="ORF">OTERR_05790</name>
</gene>
<keyword evidence="6 10" id="KW-0460">Magnesium</keyword>
<dbReference type="Pfam" id="PF00311">
    <property type="entry name" value="PEPcase"/>
    <property type="match status" value="1"/>
</dbReference>
<dbReference type="AlphaFoldDB" id="A0A5C1E5X1"/>
<evidence type="ECO:0000256" key="6">
    <source>
        <dbReference type="ARBA" id="ARBA00022842"/>
    </source>
</evidence>
<dbReference type="PANTHER" id="PTHR30523">
    <property type="entry name" value="PHOSPHOENOLPYRUVATE CARBOXYLASE"/>
    <property type="match status" value="1"/>
</dbReference>
<feature type="active site" evidence="10 12">
    <location>
        <position position="595"/>
    </location>
</feature>
<dbReference type="InterPro" id="IPR018129">
    <property type="entry name" value="PEP_COase_Lys_AS"/>
</dbReference>
<dbReference type="HAMAP" id="MF_00595">
    <property type="entry name" value="PEPcase_type1"/>
    <property type="match status" value="1"/>
</dbReference>
<keyword evidence="14" id="KW-1185">Reference proteome</keyword>
<dbReference type="GO" id="GO:0000287">
    <property type="term" value="F:magnesium ion binding"/>
    <property type="evidence" value="ECO:0007669"/>
    <property type="project" value="UniProtKB-UniRule"/>
</dbReference>
<evidence type="ECO:0000256" key="8">
    <source>
        <dbReference type="ARBA" id="ARBA00023300"/>
    </source>
</evidence>
<dbReference type="EMBL" id="CP022579">
    <property type="protein sequence ID" value="QEL64055.1"/>
    <property type="molecule type" value="Genomic_DNA"/>
</dbReference>
<evidence type="ECO:0000256" key="2">
    <source>
        <dbReference type="ARBA" id="ARBA00003670"/>
    </source>
</evidence>
<comment type="function">
    <text evidence="2 10">Forms oxaloacetate, a four-carbon dicarboxylic acid source for the tricarboxylic acid cycle.</text>
</comment>
<evidence type="ECO:0000256" key="12">
    <source>
        <dbReference type="PROSITE-ProRule" id="PRU10112"/>
    </source>
</evidence>
<evidence type="ECO:0000256" key="4">
    <source>
        <dbReference type="ARBA" id="ARBA00012305"/>
    </source>
</evidence>
<dbReference type="GO" id="GO:0005829">
    <property type="term" value="C:cytosol"/>
    <property type="evidence" value="ECO:0007669"/>
    <property type="project" value="TreeGrafter"/>
</dbReference>
<evidence type="ECO:0000256" key="9">
    <source>
        <dbReference type="ARBA" id="ARBA00048995"/>
    </source>
</evidence>
<dbReference type="PRINTS" id="PR00150">
    <property type="entry name" value="PEPCARBXLASE"/>
</dbReference>
<evidence type="ECO:0000256" key="1">
    <source>
        <dbReference type="ARBA" id="ARBA00001946"/>
    </source>
</evidence>
<sequence>MTFSVGHSAYPAHDSVPDLSSKDKPLRDDIRLLGRLIGDTVRDQEGAETFAVVEEVRQLAVRFARDADQEARQQLEARLDSLPRDTMISVVRAFTYFLHLANIAEDQHHIRRRRAHDIAGSKAREGDLAHTLDRLAAEGVAPETLADCLANALVSPVLTAHPTEVQRKSILRSERAIARHLDARDRTKLTPEEEAENDEALATAVLTLWRTRMLRPQRLRVIDEVKNGIAFYDDTFFAEVPRLYGRLEDLLQARYPEQDWNLPAFFRLGSWIGGDRDGNPFVTADILRWALRLQSSAALEHYLDEVHTLGGELPLSEMLVPVSEPLRALAAHSPDASPHRQDEPYRRALIGIYARLAATSRALDHHEPVRHEKGEAPAYASPAEFEADLAVLAESLNSHGGARLAKGRLKRLQRAVQVFGFHLAPIDLRQNSDVHERTVAELLALAGRCEDYSSLTEDERIVLLASELESPRLLHSPYLNYGDETRGELAIFFAARELRERYGDAALPNCIISKTDGASDLLELALLLKEAGLLTFEQGEPSLAVNIIPLFETIGDLQASGPTMARLLDLPVYRRLVASRQDTQEVMLGYSDSNKDGGFLTSGWELYKAETALTAVTAAHGVRLRLFHGRGGSVGRGGGPSYQAILAQPKGAVQGQIRITEQGEVIGAKYANPEIGRRNLEILVAATLEASLLDPEKEASSDGNGAQAYYPIMERLSDLAFGAYRNLVYETPGFVQYFRESTPIAEIADLNIGSRPASRKASDRIEDLRAIPWVFSWSQCRLMLPGWYGFGSAVEQWLTEVGEPAGIARLQAMYRTWPFFRALLSNMDMVLAKTDLGIASRYAGLVADAALREQVFGRIVAEWQRTQRALLAIAGQSELLADNPLLKRSIRNRFPYMDPLNHVQVELLRRHRAGETDERVRRGIHISINGIAAGLRNSG</sequence>
<dbReference type="PROSITE" id="PS00393">
    <property type="entry name" value="PEPCASE_2"/>
    <property type="match status" value="1"/>
</dbReference>
<dbReference type="SUPFAM" id="SSF51621">
    <property type="entry name" value="Phosphoenolpyruvate/pyruvate domain"/>
    <property type="match status" value="1"/>
</dbReference>
<comment type="similarity">
    <text evidence="3 10">Belongs to the PEPCase type 1 family.</text>
</comment>
<dbReference type="InterPro" id="IPR022805">
    <property type="entry name" value="PEP_COase_bac/pln-type"/>
</dbReference>
<dbReference type="PROSITE" id="PS00781">
    <property type="entry name" value="PEPCASE_1"/>
    <property type="match status" value="1"/>
</dbReference>
<dbReference type="Proteomes" id="UP000323671">
    <property type="component" value="Chromosome"/>
</dbReference>
<feature type="active site" evidence="10 11">
    <location>
        <position position="161"/>
    </location>
</feature>
<evidence type="ECO:0000313" key="13">
    <source>
        <dbReference type="EMBL" id="QEL64055.1"/>
    </source>
</evidence>
<evidence type="ECO:0000256" key="7">
    <source>
        <dbReference type="ARBA" id="ARBA00023239"/>
    </source>
</evidence>
<evidence type="ECO:0000256" key="11">
    <source>
        <dbReference type="PROSITE-ProRule" id="PRU10111"/>
    </source>
</evidence>
<dbReference type="GO" id="GO:0015977">
    <property type="term" value="P:carbon fixation"/>
    <property type="evidence" value="ECO:0007669"/>
    <property type="project" value="UniProtKB-UniRule"/>
</dbReference>
<name>A0A5C1E5X1_9RHOO</name>
<dbReference type="PANTHER" id="PTHR30523:SF6">
    <property type="entry name" value="PHOSPHOENOLPYRUVATE CARBOXYLASE"/>
    <property type="match status" value="1"/>
</dbReference>
<keyword evidence="8 10" id="KW-0120">Carbon dioxide fixation</keyword>
<accession>A0A5C1E5X1</accession>
<protein>
    <recommendedName>
        <fullName evidence="5 10">Phosphoenolpyruvate carboxylase</fullName>
        <shortName evidence="10">PEPC</shortName>
        <shortName evidence="10">PEPCase</shortName>
        <ecNumber evidence="4 10">4.1.1.31</ecNumber>
    </recommendedName>
</protein>
<dbReference type="GO" id="GO:0006107">
    <property type="term" value="P:oxaloacetate metabolic process"/>
    <property type="evidence" value="ECO:0007669"/>
    <property type="project" value="UniProtKB-UniRule"/>
</dbReference>
<dbReference type="InterPro" id="IPR021135">
    <property type="entry name" value="PEP_COase"/>
</dbReference>
<dbReference type="GO" id="GO:0008964">
    <property type="term" value="F:phosphoenolpyruvate carboxylase activity"/>
    <property type="evidence" value="ECO:0007669"/>
    <property type="project" value="UniProtKB-UniRule"/>
</dbReference>
<reference evidence="13 14" key="1">
    <citation type="submission" date="2017-07" db="EMBL/GenBank/DDBJ databases">
        <title>Complete genome sequence of Oryzomicrobium terrae TPP412.</title>
        <authorList>
            <person name="Chiu L.-W."/>
            <person name="Lo K.-J."/>
            <person name="Tsai Y.-M."/>
            <person name="Lin S.-S."/>
            <person name="Kuo C.-H."/>
            <person name="Liu C.-T."/>
        </authorList>
    </citation>
    <scope>NUCLEOTIDE SEQUENCE [LARGE SCALE GENOMIC DNA]</scope>
    <source>
        <strain evidence="13 14">TPP412</strain>
    </source>
</reference>
<dbReference type="Gene3D" id="1.20.1440.90">
    <property type="entry name" value="Phosphoenolpyruvate/pyruvate domain"/>
    <property type="match status" value="1"/>
</dbReference>